<dbReference type="AlphaFoldDB" id="A0A0R3TD60"/>
<sequence length="76" mass="8084">LESADRFSSSVKRASELPNADWRRLTSATNSSERVSAAASLSKTASTDTETPLTFEEGGGCCSNSCVSVWSFDSRS</sequence>
<feature type="region of interest" description="Disordered" evidence="1">
    <location>
        <begin position="25"/>
        <end position="54"/>
    </location>
</feature>
<evidence type="ECO:0000313" key="2">
    <source>
        <dbReference type="WBParaSite" id="HNAJ_0000499901-mRNA-1"/>
    </source>
</evidence>
<dbReference type="WBParaSite" id="HNAJ_0000499901-mRNA-1">
    <property type="protein sequence ID" value="HNAJ_0000499901-mRNA-1"/>
    <property type="gene ID" value="HNAJ_0000499901"/>
</dbReference>
<proteinExistence type="predicted"/>
<feature type="compositionally biased region" description="Low complexity" evidence="1">
    <location>
        <begin position="36"/>
        <end position="49"/>
    </location>
</feature>
<accession>A0A0R3TD60</accession>
<evidence type="ECO:0000256" key="1">
    <source>
        <dbReference type="SAM" id="MobiDB-lite"/>
    </source>
</evidence>
<name>A0A0R3TD60_RODNA</name>
<protein>
    <submittedName>
        <fullName evidence="2">Secreted protein</fullName>
    </submittedName>
</protein>
<organism evidence="2">
    <name type="scientific">Rodentolepis nana</name>
    <name type="common">Dwarf tapeworm</name>
    <name type="synonym">Hymenolepis nana</name>
    <dbReference type="NCBI Taxonomy" id="102285"/>
    <lineage>
        <taxon>Eukaryota</taxon>
        <taxon>Metazoa</taxon>
        <taxon>Spiralia</taxon>
        <taxon>Lophotrochozoa</taxon>
        <taxon>Platyhelminthes</taxon>
        <taxon>Cestoda</taxon>
        <taxon>Eucestoda</taxon>
        <taxon>Cyclophyllidea</taxon>
        <taxon>Hymenolepididae</taxon>
        <taxon>Rodentolepis</taxon>
    </lineage>
</organism>
<reference evidence="2" key="1">
    <citation type="submission" date="2017-02" db="UniProtKB">
        <authorList>
            <consortium name="WormBaseParasite"/>
        </authorList>
    </citation>
    <scope>IDENTIFICATION</scope>
</reference>